<name>A0A2U3LN55_9FIRM</name>
<evidence type="ECO:0000313" key="1">
    <source>
        <dbReference type="EMBL" id="SPF53266.1"/>
    </source>
</evidence>
<dbReference type="AlphaFoldDB" id="A0A2U3LN55"/>
<evidence type="ECO:0000313" key="2">
    <source>
        <dbReference type="Proteomes" id="UP000238916"/>
    </source>
</evidence>
<dbReference type="Proteomes" id="UP000238916">
    <property type="component" value="Unassembled WGS sequence"/>
</dbReference>
<proteinExistence type="predicted"/>
<gene>
    <name evidence="1" type="ORF">SBF1_650017</name>
</gene>
<accession>A0A2U3LN55</accession>
<sequence>MKSGCGIVKGMSWCADGKLATKEMLIEVALLICRICRNLG</sequence>
<protein>
    <submittedName>
        <fullName evidence="1">Uncharacterized protein</fullName>
    </submittedName>
</protein>
<reference evidence="2" key="1">
    <citation type="submission" date="2018-02" db="EMBL/GenBank/DDBJ databases">
        <authorList>
            <person name="Hausmann B."/>
        </authorList>
    </citation>
    <scope>NUCLEOTIDE SEQUENCE [LARGE SCALE GENOMIC DNA]</scope>
    <source>
        <strain evidence="2">Peat soil MAG SbF1</strain>
    </source>
</reference>
<dbReference type="EMBL" id="OMOF01000612">
    <property type="protein sequence ID" value="SPF53266.1"/>
    <property type="molecule type" value="Genomic_DNA"/>
</dbReference>
<organism evidence="1 2">
    <name type="scientific">Candidatus Desulfosporosinus infrequens</name>
    <dbReference type="NCBI Taxonomy" id="2043169"/>
    <lineage>
        <taxon>Bacteria</taxon>
        <taxon>Bacillati</taxon>
        <taxon>Bacillota</taxon>
        <taxon>Clostridia</taxon>
        <taxon>Eubacteriales</taxon>
        <taxon>Desulfitobacteriaceae</taxon>
        <taxon>Desulfosporosinus</taxon>
    </lineage>
</organism>